<dbReference type="HOGENOM" id="CLU_736968_0_0_2"/>
<protein>
    <submittedName>
        <fullName evidence="1">Uncharacterized protein</fullName>
    </submittedName>
</protein>
<dbReference type="KEGG" id="nvn:NVIE_025350"/>
<dbReference type="EMBL" id="CP007536">
    <property type="protein sequence ID" value="AIC16805.1"/>
    <property type="molecule type" value="Genomic_DNA"/>
</dbReference>
<gene>
    <name evidence="1" type="ORF">NVIE_025350</name>
</gene>
<sequence>MNIPPQRYSLETFLEYIARNKEDVFGPGQLKWLKGHLLYVRKDWQTTFTELHPENYGEITKILFANKNEVVDFYAYEWAPGILMMFTSSTEKLYEKTLEQFIRARRGISPAWIRPITLDHMKNYLVSKFDAKIYRFISRRYGHWKMPARIRPDEDRRISYSGNDANEALKELQSLYGVIPMSIDMQIGESKIQINRDGLFLLRQANLETVSILQEIIQRVIVEQTVIRDTSEKFDATTRKVSLGDREFNIPRIVAGKIILPRTKLSEIMIRNMFKQNEIDERIQSDSDIDVMSEIEADFSFIDTYIQEDPMMFRATVVDEEKGTVFGLSGIENEIALIPKHRTTFESFIKFYNAIVENFDDSATLATFSEPIIAK</sequence>
<evidence type="ECO:0000313" key="1">
    <source>
        <dbReference type="EMBL" id="AIC16805.1"/>
    </source>
</evidence>
<proteinExistence type="predicted"/>
<evidence type="ECO:0000313" key="2">
    <source>
        <dbReference type="Proteomes" id="UP000027093"/>
    </source>
</evidence>
<dbReference type="AlphaFoldDB" id="A0A060HNT9"/>
<dbReference type="GeneID" id="74947771"/>
<accession>A0A060HNT9</accession>
<dbReference type="STRING" id="926571.NVIE_025350"/>
<name>A0A060HNT9_9ARCH</name>
<dbReference type="RefSeq" id="WP_075055484.1">
    <property type="nucleotide sequence ID" value="NZ_CP007536.1"/>
</dbReference>
<reference evidence="1 2" key="1">
    <citation type="journal article" date="2014" name="Int. J. Syst. Evol. Microbiol.">
        <title>Nitrososphaera viennensis gen. nov., sp. nov., an aerobic and mesophilic, ammonia-oxidizing archaeon from soil and a member of the archaeal phylum Thaumarchaeota.</title>
        <authorList>
            <person name="Stieglmeier M."/>
            <person name="Klingl A."/>
            <person name="Alves R.J."/>
            <person name="Rittmann S.K."/>
            <person name="Melcher M."/>
            <person name="Leisch N."/>
            <person name="Schleper C."/>
        </authorList>
    </citation>
    <scope>NUCLEOTIDE SEQUENCE [LARGE SCALE GENOMIC DNA]</scope>
    <source>
        <strain evidence="1">EN76</strain>
    </source>
</reference>
<organism evidence="1 2">
    <name type="scientific">Nitrososphaera viennensis EN76</name>
    <dbReference type="NCBI Taxonomy" id="926571"/>
    <lineage>
        <taxon>Archaea</taxon>
        <taxon>Nitrososphaerota</taxon>
        <taxon>Nitrososphaeria</taxon>
        <taxon>Nitrososphaerales</taxon>
        <taxon>Nitrososphaeraceae</taxon>
        <taxon>Nitrososphaera</taxon>
    </lineage>
</organism>
<keyword evidence="2" id="KW-1185">Reference proteome</keyword>
<dbReference type="Proteomes" id="UP000027093">
    <property type="component" value="Chromosome"/>
</dbReference>